<dbReference type="AlphaFoldDB" id="A0A2S7SY09"/>
<evidence type="ECO:0000313" key="2">
    <source>
        <dbReference type="EMBL" id="PQJ11614.1"/>
    </source>
</evidence>
<evidence type="ECO:0000313" key="3">
    <source>
        <dbReference type="Proteomes" id="UP000239872"/>
    </source>
</evidence>
<evidence type="ECO:0000256" key="1">
    <source>
        <dbReference type="SAM" id="SignalP"/>
    </source>
</evidence>
<dbReference type="NCBIfam" id="TIGR03519">
    <property type="entry name" value="T9SS_PorP_fam"/>
    <property type="match status" value="1"/>
</dbReference>
<protein>
    <recommendedName>
        <fullName evidence="4">Type IX secretion system membrane protein PorP/SprF</fullName>
    </recommendedName>
</protein>
<proteinExistence type="predicted"/>
<dbReference type="EMBL" id="PPSL01000002">
    <property type="protein sequence ID" value="PQJ11614.1"/>
    <property type="molecule type" value="Genomic_DNA"/>
</dbReference>
<dbReference type="RefSeq" id="WP_105038494.1">
    <property type="nucleotide sequence ID" value="NZ_PPSL01000002.1"/>
</dbReference>
<reference evidence="2 3" key="1">
    <citation type="submission" date="2018-01" db="EMBL/GenBank/DDBJ databases">
        <title>A novel member of the phylum Bacteroidetes isolated from glacier ice.</title>
        <authorList>
            <person name="Liu Q."/>
            <person name="Xin Y.-H."/>
        </authorList>
    </citation>
    <scope>NUCLEOTIDE SEQUENCE [LARGE SCALE GENOMIC DNA]</scope>
    <source>
        <strain evidence="2 3">RB1R16</strain>
    </source>
</reference>
<gene>
    <name evidence="2" type="ORF">CJD36_007405</name>
</gene>
<keyword evidence="1" id="KW-0732">Signal</keyword>
<feature type="chain" id="PRO_5015492559" description="Type IX secretion system membrane protein PorP/SprF" evidence="1">
    <location>
        <begin position="23"/>
        <end position="356"/>
    </location>
</feature>
<keyword evidence="3" id="KW-1185">Reference proteome</keyword>
<dbReference type="Pfam" id="PF11751">
    <property type="entry name" value="PorP_SprF"/>
    <property type="match status" value="1"/>
</dbReference>
<name>A0A2S7SY09_9BACT</name>
<evidence type="ECO:0008006" key="4">
    <source>
        <dbReference type="Google" id="ProtNLM"/>
    </source>
</evidence>
<dbReference type="Proteomes" id="UP000239872">
    <property type="component" value="Unassembled WGS sequence"/>
</dbReference>
<feature type="signal peptide" evidence="1">
    <location>
        <begin position="1"/>
        <end position="22"/>
    </location>
</feature>
<organism evidence="2 3">
    <name type="scientific">Flavipsychrobacter stenotrophus</name>
    <dbReference type="NCBI Taxonomy" id="2077091"/>
    <lineage>
        <taxon>Bacteria</taxon>
        <taxon>Pseudomonadati</taxon>
        <taxon>Bacteroidota</taxon>
        <taxon>Chitinophagia</taxon>
        <taxon>Chitinophagales</taxon>
        <taxon>Chitinophagaceae</taxon>
        <taxon>Flavipsychrobacter</taxon>
    </lineage>
</organism>
<accession>A0A2S7SY09</accession>
<sequence length="356" mass="39434">MKNCLKIVAAGLLLGFGSNSFAQDIHFSQFYENSILRNPALTGIFSGDYKVGLDYRDQWGSVANPYRTVSATAETRILANREVGDYVSIGMGAFYDKAGAIDFTSQEIYASVAYNKAMNDAHNSYLSVGFTGGYMARFVDMNKMTFSSQYVNGYDPSNASGETAPFKSLHNFDLGAGISLNSSVDVDNRVNYYLGASVYHLNHPTQIFNGGYTQVKLPMKWQFSAGVNLVFSEHFSLALHGNYSRQQPYNETIYGGLLCYHGITPGLPSIFAFSFGGFYRYQDAFIPTIKIDYANVSFGYSYDANNSTLSTSGSGSTASANEITFYIRGKYNHKNNPRDGVMCPRFENEILYPFNN</sequence>
<comment type="caution">
    <text evidence="2">The sequence shown here is derived from an EMBL/GenBank/DDBJ whole genome shotgun (WGS) entry which is preliminary data.</text>
</comment>
<dbReference type="OrthoDB" id="1186563at2"/>
<dbReference type="InterPro" id="IPR019861">
    <property type="entry name" value="PorP/SprF_Bacteroidetes"/>
</dbReference>